<keyword evidence="1" id="KW-0732">Signal</keyword>
<protein>
    <submittedName>
        <fullName evidence="2">Uncharacterized protein</fullName>
    </submittedName>
</protein>
<keyword evidence="3" id="KW-1185">Reference proteome</keyword>
<dbReference type="EMBL" id="CADEPI010000040">
    <property type="protein sequence ID" value="CAB3368817.1"/>
    <property type="molecule type" value="Genomic_DNA"/>
</dbReference>
<dbReference type="AlphaFoldDB" id="A0A8S1CJ21"/>
<evidence type="ECO:0000313" key="3">
    <source>
        <dbReference type="Proteomes" id="UP000494165"/>
    </source>
</evidence>
<proteinExistence type="predicted"/>
<reference evidence="2 3" key="1">
    <citation type="submission" date="2020-04" db="EMBL/GenBank/DDBJ databases">
        <authorList>
            <person name="Alioto T."/>
            <person name="Alioto T."/>
            <person name="Gomez Garrido J."/>
        </authorList>
    </citation>
    <scope>NUCLEOTIDE SEQUENCE [LARGE SCALE GENOMIC DNA]</scope>
</reference>
<feature type="chain" id="PRO_5035852161" evidence="1">
    <location>
        <begin position="23"/>
        <end position="75"/>
    </location>
</feature>
<dbReference type="Proteomes" id="UP000494165">
    <property type="component" value="Unassembled WGS sequence"/>
</dbReference>
<comment type="caution">
    <text evidence="2">The sequence shown here is derived from an EMBL/GenBank/DDBJ whole genome shotgun (WGS) entry which is preliminary data.</text>
</comment>
<evidence type="ECO:0000256" key="1">
    <source>
        <dbReference type="SAM" id="SignalP"/>
    </source>
</evidence>
<gene>
    <name evidence="2" type="ORF">CLODIP_2_CD02749</name>
</gene>
<sequence length="75" mass="7742">MALSKVSLLVLMVAVLCALALARPQDEEEGGGAGAGGKSTLFEDIFNIPISVLQAVQRLLTNNAKAQAPAPPPEE</sequence>
<name>A0A8S1CJ21_9INSE</name>
<organism evidence="2 3">
    <name type="scientific">Cloeon dipterum</name>
    <dbReference type="NCBI Taxonomy" id="197152"/>
    <lineage>
        <taxon>Eukaryota</taxon>
        <taxon>Metazoa</taxon>
        <taxon>Ecdysozoa</taxon>
        <taxon>Arthropoda</taxon>
        <taxon>Hexapoda</taxon>
        <taxon>Insecta</taxon>
        <taxon>Pterygota</taxon>
        <taxon>Palaeoptera</taxon>
        <taxon>Ephemeroptera</taxon>
        <taxon>Pisciforma</taxon>
        <taxon>Baetidae</taxon>
        <taxon>Cloeon</taxon>
    </lineage>
</organism>
<feature type="signal peptide" evidence="1">
    <location>
        <begin position="1"/>
        <end position="22"/>
    </location>
</feature>
<accession>A0A8S1CJ21</accession>
<evidence type="ECO:0000313" key="2">
    <source>
        <dbReference type="EMBL" id="CAB3368817.1"/>
    </source>
</evidence>